<dbReference type="Proteomes" id="UP001209540">
    <property type="component" value="Unassembled WGS sequence"/>
</dbReference>
<dbReference type="EMBL" id="JAIXMP010000030">
    <property type="protein sequence ID" value="KAI9251492.1"/>
    <property type="molecule type" value="Genomic_DNA"/>
</dbReference>
<dbReference type="AlphaFoldDB" id="A0AAD5JRU9"/>
<reference evidence="1" key="1">
    <citation type="journal article" date="2022" name="IScience">
        <title>Evolution of zygomycete secretomes and the origins of terrestrial fungal ecologies.</title>
        <authorList>
            <person name="Chang Y."/>
            <person name="Wang Y."/>
            <person name="Mondo S."/>
            <person name="Ahrendt S."/>
            <person name="Andreopoulos W."/>
            <person name="Barry K."/>
            <person name="Beard J."/>
            <person name="Benny G.L."/>
            <person name="Blankenship S."/>
            <person name="Bonito G."/>
            <person name="Cuomo C."/>
            <person name="Desiro A."/>
            <person name="Gervers K.A."/>
            <person name="Hundley H."/>
            <person name="Kuo A."/>
            <person name="LaButti K."/>
            <person name="Lang B.F."/>
            <person name="Lipzen A."/>
            <person name="O'Donnell K."/>
            <person name="Pangilinan J."/>
            <person name="Reynolds N."/>
            <person name="Sandor L."/>
            <person name="Smith M.E."/>
            <person name="Tsang A."/>
            <person name="Grigoriev I.V."/>
            <person name="Stajich J.E."/>
            <person name="Spatafora J.W."/>
        </authorList>
    </citation>
    <scope>NUCLEOTIDE SEQUENCE</scope>
    <source>
        <strain evidence="1">RSA 2281</strain>
    </source>
</reference>
<comment type="caution">
    <text evidence="1">The sequence shown here is derived from an EMBL/GenBank/DDBJ whole genome shotgun (WGS) entry which is preliminary data.</text>
</comment>
<gene>
    <name evidence="1" type="ORF">BDA99DRAFT_541481</name>
</gene>
<evidence type="ECO:0000313" key="1">
    <source>
        <dbReference type="EMBL" id="KAI9251492.1"/>
    </source>
</evidence>
<reference evidence="1" key="2">
    <citation type="submission" date="2023-02" db="EMBL/GenBank/DDBJ databases">
        <authorList>
            <consortium name="DOE Joint Genome Institute"/>
            <person name="Mondo S.J."/>
            <person name="Chang Y."/>
            <person name="Wang Y."/>
            <person name="Ahrendt S."/>
            <person name="Andreopoulos W."/>
            <person name="Barry K."/>
            <person name="Beard J."/>
            <person name="Benny G.L."/>
            <person name="Blankenship S."/>
            <person name="Bonito G."/>
            <person name="Cuomo C."/>
            <person name="Desiro A."/>
            <person name="Gervers K.A."/>
            <person name="Hundley H."/>
            <person name="Kuo A."/>
            <person name="LaButti K."/>
            <person name="Lang B.F."/>
            <person name="Lipzen A."/>
            <person name="O'Donnell K."/>
            <person name="Pangilinan J."/>
            <person name="Reynolds N."/>
            <person name="Sandor L."/>
            <person name="Smith M.W."/>
            <person name="Tsang A."/>
            <person name="Grigoriev I.V."/>
            <person name="Stajich J.E."/>
            <person name="Spatafora J.W."/>
        </authorList>
    </citation>
    <scope>NUCLEOTIDE SEQUENCE</scope>
    <source>
        <strain evidence="1">RSA 2281</strain>
    </source>
</reference>
<accession>A0AAD5JRU9</accession>
<sequence>MLGLVTSNCGHHTETIRSLRMVGFVQFYLQMNVLVLDCPAGYVCRLRRTDTYAISTRPSMMTTSLIPILSLTWKAKIYKADRDRRTPRHEYNPTWSTWILSVSSTHFQY</sequence>
<protein>
    <submittedName>
        <fullName evidence="1">Uncharacterized protein</fullName>
    </submittedName>
</protein>
<keyword evidence="2" id="KW-1185">Reference proteome</keyword>
<name>A0AAD5JRU9_9FUNG</name>
<proteinExistence type="predicted"/>
<organism evidence="1 2">
    <name type="scientific">Phascolomyces articulosus</name>
    <dbReference type="NCBI Taxonomy" id="60185"/>
    <lineage>
        <taxon>Eukaryota</taxon>
        <taxon>Fungi</taxon>
        <taxon>Fungi incertae sedis</taxon>
        <taxon>Mucoromycota</taxon>
        <taxon>Mucoromycotina</taxon>
        <taxon>Mucoromycetes</taxon>
        <taxon>Mucorales</taxon>
        <taxon>Lichtheimiaceae</taxon>
        <taxon>Phascolomyces</taxon>
    </lineage>
</organism>
<evidence type="ECO:0000313" key="2">
    <source>
        <dbReference type="Proteomes" id="UP001209540"/>
    </source>
</evidence>